<proteinExistence type="predicted"/>
<organism evidence="5 6">
    <name type="scientific">Mesorhizobium liriopis</name>
    <dbReference type="NCBI Taxonomy" id="2953882"/>
    <lineage>
        <taxon>Bacteria</taxon>
        <taxon>Pseudomonadati</taxon>
        <taxon>Pseudomonadota</taxon>
        <taxon>Alphaproteobacteria</taxon>
        <taxon>Hyphomicrobiales</taxon>
        <taxon>Phyllobacteriaceae</taxon>
        <taxon>Mesorhizobium</taxon>
    </lineage>
</organism>
<dbReference type="InterPro" id="IPR036388">
    <property type="entry name" value="WH-like_DNA-bd_sf"/>
</dbReference>
<gene>
    <name evidence="5" type="ORF">NGM99_15000</name>
</gene>
<evidence type="ECO:0000256" key="3">
    <source>
        <dbReference type="ARBA" id="ARBA00023163"/>
    </source>
</evidence>
<evidence type="ECO:0000256" key="2">
    <source>
        <dbReference type="ARBA" id="ARBA00023125"/>
    </source>
</evidence>
<keyword evidence="6" id="KW-1185">Reference proteome</keyword>
<keyword evidence="2" id="KW-0238">DNA-binding</keyword>
<dbReference type="PANTHER" id="PTHR33164">
    <property type="entry name" value="TRANSCRIPTIONAL REGULATOR, MARR FAMILY"/>
    <property type="match status" value="1"/>
</dbReference>
<dbReference type="Pfam" id="PF01047">
    <property type="entry name" value="MarR"/>
    <property type="match status" value="1"/>
</dbReference>
<evidence type="ECO:0000313" key="5">
    <source>
        <dbReference type="EMBL" id="MCO6051090.1"/>
    </source>
</evidence>
<sequence>MESPGYERLGPLVHDVARLLRRSFERRISDGSLSATQGRALILVAKSEGMPQARLADLLEIEPISVSRLLDRMEDGGWVERRPDPTDRRVRSVYPTDKSRAVLHEVRSVAGDVYEEALKGLSPDERKALIHGLQVMSENLSDGAALACQADAKVTA</sequence>
<dbReference type="InterPro" id="IPR023187">
    <property type="entry name" value="Tscrpt_reg_MarR-type_CS"/>
</dbReference>
<dbReference type="InterPro" id="IPR039422">
    <property type="entry name" value="MarR/SlyA-like"/>
</dbReference>
<feature type="domain" description="HTH marR-type" evidence="4">
    <location>
        <begin position="6"/>
        <end position="138"/>
    </location>
</feature>
<accession>A0ABT1C8C6</accession>
<dbReference type="PROSITE" id="PS50995">
    <property type="entry name" value="HTH_MARR_2"/>
    <property type="match status" value="1"/>
</dbReference>
<dbReference type="Proteomes" id="UP001205906">
    <property type="component" value="Unassembled WGS sequence"/>
</dbReference>
<dbReference type="InterPro" id="IPR000835">
    <property type="entry name" value="HTH_MarR-typ"/>
</dbReference>
<dbReference type="PANTHER" id="PTHR33164:SF64">
    <property type="entry name" value="TRANSCRIPTIONAL REGULATOR SLYA"/>
    <property type="match status" value="1"/>
</dbReference>
<reference evidence="5 6" key="1">
    <citation type="submission" date="2022-06" db="EMBL/GenBank/DDBJ databases">
        <title>Mesorhizobium sp. strain RP14 Genome sequencing and assembly.</title>
        <authorList>
            <person name="Kim I."/>
        </authorList>
    </citation>
    <scope>NUCLEOTIDE SEQUENCE [LARGE SCALE GENOMIC DNA]</scope>
    <source>
        <strain evidence="6">RP14(2022)</strain>
    </source>
</reference>
<dbReference type="PROSITE" id="PS01117">
    <property type="entry name" value="HTH_MARR_1"/>
    <property type="match status" value="1"/>
</dbReference>
<dbReference type="PRINTS" id="PR00598">
    <property type="entry name" value="HTHMARR"/>
</dbReference>
<keyword evidence="1" id="KW-0805">Transcription regulation</keyword>
<dbReference type="EMBL" id="JAMXQS010000007">
    <property type="protein sequence ID" value="MCO6051090.1"/>
    <property type="molecule type" value="Genomic_DNA"/>
</dbReference>
<dbReference type="SUPFAM" id="SSF46785">
    <property type="entry name" value="Winged helix' DNA-binding domain"/>
    <property type="match status" value="1"/>
</dbReference>
<keyword evidence="3" id="KW-0804">Transcription</keyword>
<comment type="caution">
    <text evidence="5">The sequence shown here is derived from an EMBL/GenBank/DDBJ whole genome shotgun (WGS) entry which is preliminary data.</text>
</comment>
<evidence type="ECO:0000259" key="4">
    <source>
        <dbReference type="PROSITE" id="PS50995"/>
    </source>
</evidence>
<dbReference type="InterPro" id="IPR036390">
    <property type="entry name" value="WH_DNA-bd_sf"/>
</dbReference>
<evidence type="ECO:0000313" key="6">
    <source>
        <dbReference type="Proteomes" id="UP001205906"/>
    </source>
</evidence>
<dbReference type="SMART" id="SM00347">
    <property type="entry name" value="HTH_MARR"/>
    <property type="match status" value="1"/>
</dbReference>
<dbReference type="Gene3D" id="1.10.10.10">
    <property type="entry name" value="Winged helix-like DNA-binding domain superfamily/Winged helix DNA-binding domain"/>
    <property type="match status" value="1"/>
</dbReference>
<evidence type="ECO:0000256" key="1">
    <source>
        <dbReference type="ARBA" id="ARBA00023015"/>
    </source>
</evidence>
<name>A0ABT1C8C6_9HYPH</name>
<protein>
    <submittedName>
        <fullName evidence="5">MarR family transcriptional regulator</fullName>
    </submittedName>
</protein>